<feature type="binding site" evidence="3">
    <location>
        <position position="46"/>
    </location>
    <ligand>
        <name>a divalent metal cation</name>
        <dbReference type="ChEBI" id="CHEBI:60240"/>
    </ligand>
</feature>
<dbReference type="EMBL" id="QJTJ01000016">
    <property type="protein sequence ID" value="PYF05669.1"/>
    <property type="molecule type" value="Genomic_DNA"/>
</dbReference>
<dbReference type="RefSeq" id="WP_107936415.1">
    <property type="nucleotide sequence ID" value="NZ_CP085009.1"/>
</dbReference>
<dbReference type="AlphaFoldDB" id="A0A318U170"/>
<name>A0A318U170_9BACL</name>
<feature type="binding site" evidence="3">
    <location>
        <position position="128"/>
    </location>
    <ligand>
        <name>a divalent metal cation</name>
        <dbReference type="ChEBI" id="CHEBI:60240"/>
    </ligand>
</feature>
<sequence>MDYKSILHQIEIAVNTIVQMIEKLEDVDLQKRPTPNKQSIGELLTHLAVICEADWRNSNEATESQMTAFYSENAYTTLQSIKDVLLTSFQALKDNYSGLSDEELIEQTTAYWGITYTRYEWLLEIMAHIYHHRGQLHAMLVHCYSKDPKIMMFE</sequence>
<dbReference type="Proteomes" id="UP000247416">
    <property type="component" value="Unassembled WGS sequence"/>
</dbReference>
<organism evidence="4 5">
    <name type="scientific">Ureibacillus chungkukjangi</name>
    <dbReference type="NCBI Taxonomy" id="1202712"/>
    <lineage>
        <taxon>Bacteria</taxon>
        <taxon>Bacillati</taxon>
        <taxon>Bacillota</taxon>
        <taxon>Bacilli</taxon>
        <taxon>Bacillales</taxon>
        <taxon>Caryophanaceae</taxon>
        <taxon>Ureibacillus</taxon>
    </lineage>
</organism>
<dbReference type="GO" id="GO:0046872">
    <property type="term" value="F:metal ion binding"/>
    <property type="evidence" value="ECO:0007669"/>
    <property type="project" value="UniProtKB-KW"/>
</dbReference>
<dbReference type="OrthoDB" id="2427314at2"/>
<evidence type="ECO:0000256" key="2">
    <source>
        <dbReference type="ARBA" id="ARBA00022723"/>
    </source>
</evidence>
<feature type="binding site" evidence="3">
    <location>
        <position position="132"/>
    </location>
    <ligand>
        <name>a divalent metal cation</name>
        <dbReference type="ChEBI" id="CHEBI:60240"/>
    </ligand>
</feature>
<keyword evidence="5" id="KW-1185">Reference proteome</keyword>
<evidence type="ECO:0000256" key="1">
    <source>
        <dbReference type="ARBA" id="ARBA00008635"/>
    </source>
</evidence>
<accession>A0A318U170</accession>
<dbReference type="InterPro" id="IPR034660">
    <property type="entry name" value="DinB/YfiT-like"/>
</dbReference>
<evidence type="ECO:0000256" key="3">
    <source>
        <dbReference type="PIRSR" id="PIRSR607837-1"/>
    </source>
</evidence>
<keyword evidence="2 3" id="KW-0479">Metal-binding</keyword>
<dbReference type="Gene3D" id="1.20.120.450">
    <property type="entry name" value="dinb family like domain"/>
    <property type="match status" value="1"/>
</dbReference>
<protein>
    <submittedName>
        <fullName evidence="4">Putative damage-inducible protein DinB</fullName>
    </submittedName>
</protein>
<comment type="caution">
    <text evidence="4">The sequence shown here is derived from an EMBL/GenBank/DDBJ whole genome shotgun (WGS) entry which is preliminary data.</text>
</comment>
<dbReference type="SUPFAM" id="SSF109854">
    <property type="entry name" value="DinB/YfiT-like putative metalloenzymes"/>
    <property type="match status" value="1"/>
</dbReference>
<dbReference type="InterPro" id="IPR007837">
    <property type="entry name" value="DinB"/>
</dbReference>
<reference evidence="4 5" key="1">
    <citation type="submission" date="2018-06" db="EMBL/GenBank/DDBJ databases">
        <title>Genomic Encyclopedia of Archaeal and Bacterial Type Strains, Phase II (KMG-II): from individual species to whole genera.</title>
        <authorList>
            <person name="Goeker M."/>
        </authorList>
    </citation>
    <scope>NUCLEOTIDE SEQUENCE [LARGE SCALE GENOMIC DNA]</scope>
    <source>
        <strain evidence="4 5">KACC 16626</strain>
    </source>
</reference>
<dbReference type="Pfam" id="PF05163">
    <property type="entry name" value="DinB"/>
    <property type="match status" value="1"/>
</dbReference>
<evidence type="ECO:0000313" key="5">
    <source>
        <dbReference type="Proteomes" id="UP000247416"/>
    </source>
</evidence>
<proteinExistence type="inferred from homology"/>
<comment type="similarity">
    <text evidence="1">Belongs to the DinB family.</text>
</comment>
<evidence type="ECO:0000313" key="4">
    <source>
        <dbReference type="EMBL" id="PYF05669.1"/>
    </source>
</evidence>
<gene>
    <name evidence="4" type="ORF">BJ095_11617</name>
</gene>